<evidence type="ECO:0000313" key="3">
    <source>
        <dbReference type="Proteomes" id="UP001281614"/>
    </source>
</evidence>
<name>A0AAD9YRN2_COLKA</name>
<feature type="region of interest" description="Disordered" evidence="1">
    <location>
        <begin position="47"/>
        <end position="68"/>
    </location>
</feature>
<gene>
    <name evidence="2" type="ORF">CKAH01_13778</name>
</gene>
<reference evidence="2" key="1">
    <citation type="submission" date="2023-02" db="EMBL/GenBank/DDBJ databases">
        <title>Colletotrichum kahawae CIFC_Que2 genome sequencing and assembly.</title>
        <authorList>
            <person name="Baroncelli R."/>
        </authorList>
    </citation>
    <scope>NUCLEOTIDE SEQUENCE</scope>
    <source>
        <strain evidence="2">CIFC_Que2</strain>
    </source>
</reference>
<keyword evidence="3" id="KW-1185">Reference proteome</keyword>
<accession>A0AAD9YRN2</accession>
<comment type="caution">
    <text evidence="2">The sequence shown here is derived from an EMBL/GenBank/DDBJ whole genome shotgun (WGS) entry which is preliminary data.</text>
</comment>
<dbReference type="AlphaFoldDB" id="A0AAD9YRN2"/>
<dbReference type="Proteomes" id="UP001281614">
    <property type="component" value="Unassembled WGS sequence"/>
</dbReference>
<dbReference type="EMBL" id="VYYT01000062">
    <property type="protein sequence ID" value="KAK2772874.1"/>
    <property type="molecule type" value="Genomic_DNA"/>
</dbReference>
<organism evidence="2 3">
    <name type="scientific">Colletotrichum kahawae</name>
    <name type="common">Coffee berry disease fungus</name>
    <dbReference type="NCBI Taxonomy" id="34407"/>
    <lineage>
        <taxon>Eukaryota</taxon>
        <taxon>Fungi</taxon>
        <taxon>Dikarya</taxon>
        <taxon>Ascomycota</taxon>
        <taxon>Pezizomycotina</taxon>
        <taxon>Sordariomycetes</taxon>
        <taxon>Hypocreomycetidae</taxon>
        <taxon>Glomerellales</taxon>
        <taxon>Glomerellaceae</taxon>
        <taxon>Colletotrichum</taxon>
        <taxon>Colletotrichum gloeosporioides species complex</taxon>
    </lineage>
</organism>
<evidence type="ECO:0000256" key="1">
    <source>
        <dbReference type="SAM" id="MobiDB-lite"/>
    </source>
</evidence>
<evidence type="ECO:0000313" key="2">
    <source>
        <dbReference type="EMBL" id="KAK2772874.1"/>
    </source>
</evidence>
<evidence type="ECO:0008006" key="4">
    <source>
        <dbReference type="Google" id="ProtNLM"/>
    </source>
</evidence>
<dbReference type="InterPro" id="IPR011333">
    <property type="entry name" value="SKP1/BTB/POZ_sf"/>
</dbReference>
<protein>
    <recommendedName>
        <fullName evidence="4">Nuclear pore protein</fullName>
    </recommendedName>
</protein>
<dbReference type="Gene3D" id="3.30.710.10">
    <property type="entry name" value="Potassium Channel Kv1.1, Chain A"/>
    <property type="match status" value="1"/>
</dbReference>
<proteinExistence type="predicted"/>
<sequence length="367" mass="41107">MASESPDADQYSYHDTDDMWQFLKQKATSPTAEIFSAYAGDLTLVVGPPPQPGHQPDEDTMSVPSKHESRRFRVDSNTMATISDVFDRMLFGGFAESKPAAGSWVVSLPEDNPWAMFFIVANAHGHASYIPDRLTADELLEVLNLMEKYAVKPILADWLQKWISECPDHLSLCQDVAWLIGHERIFTDHVKAYCENARLNVRGDVVNQWSLTPCYYASLEGFDQEESIKRTRELFISQLFQYLNDTLSPSRVRNLCERQDKSCDAMVLGSLMEACDDANITHSVGGLMSVRRQFRLVGRPFSGTVNELIGTIRTISESVVSTHVPGCDPFHGIDELAGDIWHTIGSPLEPETRDQLRKHALVSGLAL</sequence>